<dbReference type="FunFam" id="1.10.10.10:FF:000005">
    <property type="entry name" value="Two-component system response regulator"/>
    <property type="match status" value="1"/>
</dbReference>
<evidence type="ECO:0000313" key="13">
    <source>
        <dbReference type="Proteomes" id="UP000281372"/>
    </source>
</evidence>
<dbReference type="PROSITE" id="PS51755">
    <property type="entry name" value="OMPR_PHOB"/>
    <property type="match status" value="1"/>
</dbReference>
<dbReference type="GO" id="GO:0000976">
    <property type="term" value="F:transcription cis-regulatory region binding"/>
    <property type="evidence" value="ECO:0007669"/>
    <property type="project" value="TreeGrafter"/>
</dbReference>
<dbReference type="NCBIfam" id="TIGR01387">
    <property type="entry name" value="cztR_silR_copR"/>
    <property type="match status" value="1"/>
</dbReference>
<reference evidence="10 12" key="1">
    <citation type="submission" date="2015-09" db="EMBL/GenBank/DDBJ databases">
        <title>Genome announcement of multiple Pseudomonas syringae strains.</title>
        <authorList>
            <person name="Thakur S."/>
            <person name="Wang P.W."/>
            <person name="Gong Y."/>
            <person name="Weir B.S."/>
            <person name="Guttman D.S."/>
        </authorList>
    </citation>
    <scope>NUCLEOTIDE SEQUENCE [LARGE SCALE GENOMIC DNA]</scope>
    <source>
        <strain evidence="10 12">ICMP2823</strain>
    </source>
</reference>
<sequence>MHILLIEDDTKTGEYLKKGLGESGYVVDWTRHGADGLHLALENRYDLIALDVMLPGIDGFQIIEVLRARQDVPVLFLTARDQLQDRIRGLELGADDYLVKPFSFTELLLLLRIRTILRRGVVREADHFHLADLELDLLRRRVTRQQQVIVLTNKEFALLHLLLRREGDVLSRAQIASEVWDMNFDSDTNVVDVAIKRLRSKVDLPYPVKLIHTVRGIGYVCEVRPCDVSLP</sequence>
<dbReference type="InterPro" id="IPR039420">
    <property type="entry name" value="WalR-like"/>
</dbReference>
<dbReference type="PROSITE" id="PS50110">
    <property type="entry name" value="RESPONSE_REGULATORY"/>
    <property type="match status" value="1"/>
</dbReference>
<dbReference type="Gene3D" id="1.10.10.10">
    <property type="entry name" value="Winged helix-like DNA-binding domain superfamily/Winged helix DNA-binding domain"/>
    <property type="match status" value="1"/>
</dbReference>
<feature type="modified residue" description="4-aspartylphosphate" evidence="6">
    <location>
        <position position="51"/>
    </location>
</feature>
<feature type="domain" description="Response regulatory" evidence="8">
    <location>
        <begin position="2"/>
        <end position="115"/>
    </location>
</feature>
<dbReference type="InterPro" id="IPR011006">
    <property type="entry name" value="CheY-like_superfamily"/>
</dbReference>
<dbReference type="FunFam" id="3.40.50.2300:FF:000001">
    <property type="entry name" value="DNA-binding response regulator PhoB"/>
    <property type="match status" value="1"/>
</dbReference>
<dbReference type="EMBL" id="RBOW01000862">
    <property type="protein sequence ID" value="RMN20619.1"/>
    <property type="molecule type" value="Genomic_DNA"/>
</dbReference>
<dbReference type="GO" id="GO:0000156">
    <property type="term" value="F:phosphorelay response regulator activity"/>
    <property type="evidence" value="ECO:0007669"/>
    <property type="project" value="TreeGrafter"/>
</dbReference>
<evidence type="ECO:0000256" key="4">
    <source>
        <dbReference type="ARBA" id="ARBA00023125"/>
    </source>
</evidence>
<dbReference type="SUPFAM" id="SSF52172">
    <property type="entry name" value="CheY-like"/>
    <property type="match status" value="1"/>
</dbReference>
<dbReference type="Proteomes" id="UP000050564">
    <property type="component" value="Unassembled WGS sequence"/>
</dbReference>
<organism evidence="10 12">
    <name type="scientific">Pseudomonas cannabina</name>
    <dbReference type="NCBI Taxonomy" id="86840"/>
    <lineage>
        <taxon>Bacteria</taxon>
        <taxon>Pseudomonadati</taxon>
        <taxon>Pseudomonadota</taxon>
        <taxon>Gammaproteobacteria</taxon>
        <taxon>Pseudomonadales</taxon>
        <taxon>Pseudomonadaceae</taxon>
        <taxon>Pseudomonas</taxon>
    </lineage>
</organism>
<dbReference type="InterPro" id="IPR016032">
    <property type="entry name" value="Sig_transdc_resp-reg_C-effctor"/>
</dbReference>
<dbReference type="Pfam" id="PF00072">
    <property type="entry name" value="Response_reg"/>
    <property type="match status" value="1"/>
</dbReference>
<comment type="caution">
    <text evidence="10">The sequence shown here is derived from an EMBL/GenBank/DDBJ whole genome shotgun (WGS) entry which is preliminary data.</text>
</comment>
<dbReference type="InterPro" id="IPR006291">
    <property type="entry name" value="CusR-like"/>
</dbReference>
<evidence type="ECO:0000256" key="3">
    <source>
        <dbReference type="ARBA" id="ARBA00023015"/>
    </source>
</evidence>
<dbReference type="GO" id="GO:0005829">
    <property type="term" value="C:cytosol"/>
    <property type="evidence" value="ECO:0007669"/>
    <property type="project" value="TreeGrafter"/>
</dbReference>
<gene>
    <name evidence="10" type="ORF">ALO81_04250</name>
    <name evidence="11" type="ORF">ALQ64_02956</name>
</gene>
<dbReference type="EMBL" id="LJPX01000425">
    <property type="protein sequence ID" value="KPW69736.1"/>
    <property type="molecule type" value="Genomic_DNA"/>
</dbReference>
<dbReference type="RefSeq" id="WP_055000785.1">
    <property type="nucleotide sequence ID" value="NZ_FNKU01000001.1"/>
</dbReference>
<dbReference type="InterPro" id="IPR036388">
    <property type="entry name" value="WH-like_DNA-bd_sf"/>
</dbReference>
<evidence type="ECO:0000313" key="12">
    <source>
        <dbReference type="Proteomes" id="UP000050564"/>
    </source>
</evidence>
<dbReference type="Gene3D" id="6.10.250.690">
    <property type="match status" value="1"/>
</dbReference>
<reference evidence="11 13" key="2">
    <citation type="submission" date="2018-08" db="EMBL/GenBank/DDBJ databases">
        <title>Recombination of ecologically and evolutionarily significant loci maintains genetic cohesion in the Pseudomonas syringae species complex.</title>
        <authorList>
            <person name="Dillon M."/>
            <person name="Thakur S."/>
            <person name="Almeida R.N.D."/>
            <person name="Weir B.S."/>
            <person name="Guttman D.S."/>
        </authorList>
    </citation>
    <scope>NUCLEOTIDE SEQUENCE [LARGE SCALE GENOMIC DNA]</scope>
    <source>
        <strain evidence="11 13">ICMP 2821</strain>
    </source>
</reference>
<dbReference type="GO" id="GO:0032993">
    <property type="term" value="C:protein-DNA complex"/>
    <property type="evidence" value="ECO:0007669"/>
    <property type="project" value="TreeGrafter"/>
</dbReference>
<evidence type="ECO:0000256" key="1">
    <source>
        <dbReference type="ARBA" id="ARBA00022553"/>
    </source>
</evidence>
<keyword evidence="2" id="KW-0902">Two-component regulatory system</keyword>
<dbReference type="SUPFAM" id="SSF46894">
    <property type="entry name" value="C-terminal effector domain of the bipartite response regulators"/>
    <property type="match status" value="1"/>
</dbReference>
<keyword evidence="3" id="KW-0805">Transcription regulation</keyword>
<evidence type="ECO:0000259" key="9">
    <source>
        <dbReference type="PROSITE" id="PS51755"/>
    </source>
</evidence>
<dbReference type="InterPro" id="IPR001867">
    <property type="entry name" value="OmpR/PhoB-type_DNA-bd"/>
</dbReference>
<dbReference type="SMART" id="SM00862">
    <property type="entry name" value="Trans_reg_C"/>
    <property type="match status" value="1"/>
</dbReference>
<evidence type="ECO:0000259" key="8">
    <source>
        <dbReference type="PROSITE" id="PS50110"/>
    </source>
</evidence>
<keyword evidence="1 6" id="KW-0597">Phosphoprotein</keyword>
<keyword evidence="5" id="KW-0804">Transcription</keyword>
<dbReference type="PANTHER" id="PTHR48111:SF41">
    <property type="entry name" value="TRANSCRIPTIONAL REGULATORY PROTEIN CUSR-RELATED"/>
    <property type="match status" value="1"/>
</dbReference>
<dbReference type="Gene3D" id="3.40.50.2300">
    <property type="match status" value="1"/>
</dbReference>
<evidence type="ECO:0000256" key="2">
    <source>
        <dbReference type="ARBA" id="ARBA00023012"/>
    </source>
</evidence>
<evidence type="ECO:0000256" key="7">
    <source>
        <dbReference type="PROSITE-ProRule" id="PRU01091"/>
    </source>
</evidence>
<evidence type="ECO:0000256" key="6">
    <source>
        <dbReference type="PROSITE-ProRule" id="PRU00169"/>
    </source>
</evidence>
<accession>A0A0P9L0Q4</accession>
<dbReference type="Pfam" id="PF00486">
    <property type="entry name" value="Trans_reg_C"/>
    <property type="match status" value="1"/>
</dbReference>
<dbReference type="CDD" id="cd19935">
    <property type="entry name" value="REC_OmpR_CusR-like"/>
    <property type="match status" value="1"/>
</dbReference>
<evidence type="ECO:0000256" key="5">
    <source>
        <dbReference type="ARBA" id="ARBA00023163"/>
    </source>
</evidence>
<name>A0A0P9L0Q4_PSECA</name>
<dbReference type="CDD" id="cd00383">
    <property type="entry name" value="trans_reg_C"/>
    <property type="match status" value="1"/>
</dbReference>
<evidence type="ECO:0000313" key="11">
    <source>
        <dbReference type="EMBL" id="RMN20619.1"/>
    </source>
</evidence>
<dbReference type="PANTHER" id="PTHR48111">
    <property type="entry name" value="REGULATOR OF RPOS"/>
    <property type="match status" value="1"/>
</dbReference>
<feature type="DNA-binding region" description="OmpR/PhoB-type" evidence="7">
    <location>
        <begin position="125"/>
        <end position="223"/>
    </location>
</feature>
<feature type="domain" description="OmpR/PhoB-type" evidence="9">
    <location>
        <begin position="125"/>
        <end position="223"/>
    </location>
</feature>
<protein>
    <submittedName>
        <fullName evidence="10">Transcriptional regulator</fullName>
    </submittedName>
</protein>
<dbReference type="Proteomes" id="UP000281372">
    <property type="component" value="Unassembled WGS sequence"/>
</dbReference>
<dbReference type="InterPro" id="IPR001789">
    <property type="entry name" value="Sig_transdc_resp-reg_receiver"/>
</dbReference>
<evidence type="ECO:0000313" key="10">
    <source>
        <dbReference type="EMBL" id="KPW69736.1"/>
    </source>
</evidence>
<dbReference type="AlphaFoldDB" id="A0A0P9L0Q4"/>
<proteinExistence type="predicted"/>
<dbReference type="PATRIC" id="fig|86840.3.peg.6122"/>
<dbReference type="SMART" id="SM00448">
    <property type="entry name" value="REC"/>
    <property type="match status" value="1"/>
</dbReference>
<keyword evidence="4 7" id="KW-0238">DNA-binding</keyword>
<dbReference type="GO" id="GO:0006355">
    <property type="term" value="P:regulation of DNA-templated transcription"/>
    <property type="evidence" value="ECO:0007669"/>
    <property type="project" value="InterPro"/>
</dbReference>